<proteinExistence type="predicted"/>
<feature type="transmembrane region" description="Helical" evidence="2">
    <location>
        <begin position="135"/>
        <end position="157"/>
    </location>
</feature>
<gene>
    <name evidence="5" type="ORF">CRE_04354</name>
</gene>
<feature type="transmembrane region" description="Helical" evidence="2">
    <location>
        <begin position="7"/>
        <end position="23"/>
    </location>
</feature>
<evidence type="ECO:0000259" key="4">
    <source>
        <dbReference type="Pfam" id="PF19040"/>
    </source>
</evidence>
<protein>
    <recommendedName>
        <fullName evidence="7">Acyl_transf_3 domain-containing protein</fullName>
    </recommendedName>
</protein>
<dbReference type="PANTHER" id="PTHR23028">
    <property type="entry name" value="ACETYLTRANSFERASE"/>
    <property type="match status" value="1"/>
</dbReference>
<dbReference type="AlphaFoldDB" id="E3NIA6"/>
<dbReference type="Proteomes" id="UP000008281">
    <property type="component" value="Unassembled WGS sequence"/>
</dbReference>
<dbReference type="Pfam" id="PF01757">
    <property type="entry name" value="Acyl_transf_3"/>
    <property type="match status" value="1"/>
</dbReference>
<evidence type="ECO:0000259" key="3">
    <source>
        <dbReference type="Pfam" id="PF01757"/>
    </source>
</evidence>
<evidence type="ECO:0008006" key="7">
    <source>
        <dbReference type="Google" id="ProtNLM"/>
    </source>
</evidence>
<feature type="transmembrane region" description="Helical" evidence="2">
    <location>
        <begin position="190"/>
        <end position="210"/>
    </location>
</feature>
<name>E3NIA6_CAERE</name>
<evidence type="ECO:0000256" key="1">
    <source>
        <dbReference type="SAM" id="Coils"/>
    </source>
</evidence>
<dbReference type="eggNOG" id="ENOG502S34G">
    <property type="taxonomic scope" value="Eukaryota"/>
</dbReference>
<accession>E3NIA6</accession>
<keyword evidence="2" id="KW-0812">Transmembrane</keyword>
<reference evidence="5" key="1">
    <citation type="submission" date="2007-07" db="EMBL/GenBank/DDBJ databases">
        <title>PCAP assembly of the Caenorhabditis remanei genome.</title>
        <authorList>
            <consortium name="The Caenorhabditis remanei Sequencing Consortium"/>
            <person name="Wilson R.K."/>
        </authorList>
    </citation>
    <scope>NUCLEOTIDE SEQUENCE [LARGE SCALE GENOMIC DNA]</scope>
    <source>
        <strain evidence="5">PB4641</strain>
    </source>
</reference>
<dbReference type="STRING" id="31234.E3NIA6"/>
<dbReference type="InterPro" id="IPR050879">
    <property type="entry name" value="Acyltransferase_3"/>
</dbReference>
<feature type="transmembrane region" description="Helical" evidence="2">
    <location>
        <begin position="290"/>
        <end position="318"/>
    </location>
</feature>
<dbReference type="GO" id="GO:0016020">
    <property type="term" value="C:membrane"/>
    <property type="evidence" value="ECO:0007669"/>
    <property type="project" value="TreeGrafter"/>
</dbReference>
<dbReference type="Pfam" id="PF19040">
    <property type="entry name" value="SGNH"/>
    <property type="match status" value="1"/>
</dbReference>
<dbReference type="OrthoDB" id="10265389at2759"/>
<organism evidence="6">
    <name type="scientific">Caenorhabditis remanei</name>
    <name type="common">Caenorhabditis vulgaris</name>
    <dbReference type="NCBI Taxonomy" id="31234"/>
    <lineage>
        <taxon>Eukaryota</taxon>
        <taxon>Metazoa</taxon>
        <taxon>Ecdysozoa</taxon>
        <taxon>Nematoda</taxon>
        <taxon>Chromadorea</taxon>
        <taxon>Rhabditida</taxon>
        <taxon>Rhabditina</taxon>
        <taxon>Rhabditomorpha</taxon>
        <taxon>Rhabditoidea</taxon>
        <taxon>Rhabditidae</taxon>
        <taxon>Peloderinae</taxon>
        <taxon>Caenorhabditis</taxon>
    </lineage>
</organism>
<dbReference type="HOGENOM" id="CLU_005679_12_1_1"/>
<sequence length="658" mass="76513">MRTDIQCLRGIAIILVLLFHLFPKLFVNGFLGVDIFFVISGFLMAKNLTNRELKSFNDFLVFYYKRFRRILPLYYLVVFVTVVMVHLYLGDYLWENNNRYSLASLFLVTNQLVIHDQMDYFNEFLAKSSSVNAFLHLWSLSVEMQFYLIVPFIFYGLQLLKHNYLKLAAVSLITEFGFIAFSLVVKPFAFNFMFLRLWQFTAGFAVLFWSKIEENLKKKQKKEEKTESSDFPKNDIFTVSLSIIALCLLPKEINVLYLRPLVTLATACVIACDSQILSSRILSYIGDISYVMYLVHWPLIAMFSANGPVFVIVLILVSSITLHQLFEKKYLLMSWKSLVPLVFTLVMGNVCLQKSVRMDSFWNVTYSVDVQHLLIANRAQLPYSWKYEEKREECIEETPVESFADGKILGYGSCVVSSSPFYHKFLFLSIQPGNGTLSILVAGNSWAMNFRNPIRAQFNYNYSSFRYCSVSASYGLIAEDFWYSKKNLEALKQLVGRFKPDVLFLIAMHPYLLQSPIQENDKYLREINENINYYEKHAKTIYILGSHPLYPSNLLTSFLNAIVDHKDDIEDLHLNRREADRQVRNVRKRFNMATVNCTRCHFFDLSRVFLEDDKYLTFDRDRMIGYVDNSAHLTGAGLKLCEPVLKKVAEEIMEKSEV</sequence>
<feature type="coiled-coil region" evidence="1">
    <location>
        <begin position="562"/>
        <end position="589"/>
    </location>
</feature>
<keyword evidence="2" id="KW-0472">Membrane</keyword>
<evidence type="ECO:0000313" key="5">
    <source>
        <dbReference type="EMBL" id="EFO98855.1"/>
    </source>
</evidence>
<keyword evidence="6" id="KW-1185">Reference proteome</keyword>
<dbReference type="InParanoid" id="E3NIA6"/>
<feature type="transmembrane region" description="Helical" evidence="2">
    <location>
        <begin position="29"/>
        <end position="49"/>
    </location>
</feature>
<feature type="transmembrane region" description="Helical" evidence="2">
    <location>
        <begin position="70"/>
        <end position="89"/>
    </location>
</feature>
<feature type="transmembrane region" description="Helical" evidence="2">
    <location>
        <begin position="330"/>
        <end position="352"/>
    </location>
</feature>
<dbReference type="InterPro" id="IPR043968">
    <property type="entry name" value="SGNH"/>
</dbReference>
<dbReference type="InterPro" id="IPR002656">
    <property type="entry name" value="Acyl_transf_3_dom"/>
</dbReference>
<dbReference type="GO" id="GO:0016747">
    <property type="term" value="F:acyltransferase activity, transferring groups other than amino-acyl groups"/>
    <property type="evidence" value="ECO:0007669"/>
    <property type="project" value="InterPro"/>
</dbReference>
<dbReference type="PANTHER" id="PTHR23028:SF65">
    <property type="entry name" value="ACYLTRANSFERASE"/>
    <property type="match status" value="1"/>
</dbReference>
<keyword evidence="2" id="KW-1133">Transmembrane helix</keyword>
<feature type="transmembrane region" description="Helical" evidence="2">
    <location>
        <begin position="164"/>
        <end position="184"/>
    </location>
</feature>
<dbReference type="EMBL" id="DS268698">
    <property type="protein sequence ID" value="EFO98855.1"/>
    <property type="molecule type" value="Genomic_DNA"/>
</dbReference>
<keyword evidence="1" id="KW-0175">Coiled coil</keyword>
<dbReference type="GO" id="GO:0000271">
    <property type="term" value="P:polysaccharide biosynthetic process"/>
    <property type="evidence" value="ECO:0007669"/>
    <property type="project" value="TreeGrafter"/>
</dbReference>
<evidence type="ECO:0000313" key="6">
    <source>
        <dbReference type="Proteomes" id="UP000008281"/>
    </source>
</evidence>
<feature type="domain" description="SGNH" evidence="4">
    <location>
        <begin position="433"/>
        <end position="646"/>
    </location>
</feature>
<evidence type="ECO:0000256" key="2">
    <source>
        <dbReference type="SAM" id="Phobius"/>
    </source>
</evidence>
<feature type="domain" description="Acyltransferase 3" evidence="3">
    <location>
        <begin position="4"/>
        <end position="315"/>
    </location>
</feature>